<dbReference type="SUPFAM" id="SSF55239">
    <property type="entry name" value="RuBisCO, small subunit"/>
    <property type="match status" value="4"/>
</dbReference>
<dbReference type="SMART" id="SM00961">
    <property type="entry name" value="RuBisCO_small"/>
    <property type="match status" value="4"/>
</dbReference>
<dbReference type="Gene3D" id="3.30.190.10">
    <property type="entry name" value="Ribulose bisphosphate carboxylase, small subunit"/>
    <property type="match status" value="4"/>
</dbReference>
<evidence type="ECO:0000256" key="10">
    <source>
        <dbReference type="SAM" id="MobiDB-lite"/>
    </source>
</evidence>
<comment type="similarity">
    <text evidence="5">Belongs to the gamma-class carbonic anhydrase family.</text>
</comment>
<dbReference type="Gene3D" id="2.160.10.10">
    <property type="entry name" value="Hexapeptide repeat proteins"/>
    <property type="match status" value="1"/>
</dbReference>
<feature type="region of interest" description="Disordered" evidence="10">
    <location>
        <begin position="416"/>
        <end position="447"/>
    </location>
</feature>
<dbReference type="GO" id="GO:0015977">
    <property type="term" value="P:carbon fixation"/>
    <property type="evidence" value="ECO:0007669"/>
    <property type="project" value="UniProtKB-KW"/>
</dbReference>
<dbReference type="PANTHER" id="PTHR43360">
    <property type="entry name" value="CARBON DIOXIDE CONCENTRATING MECHANISM PROTEIN CCMM"/>
    <property type="match status" value="1"/>
</dbReference>
<feature type="compositionally biased region" description="Basic and acidic residues" evidence="10">
    <location>
        <begin position="186"/>
        <end position="196"/>
    </location>
</feature>
<gene>
    <name evidence="12" type="primary">lpxD_1</name>
    <name evidence="12" type="ORF">C1752_02051</name>
</gene>
<dbReference type="GO" id="GO:0043886">
    <property type="term" value="F:structural constituent of carboxysome shell"/>
    <property type="evidence" value="ECO:0007669"/>
    <property type="project" value="InterPro"/>
</dbReference>
<evidence type="ECO:0000256" key="3">
    <source>
        <dbReference type="ARBA" id="ARBA00023300"/>
    </source>
</evidence>
<evidence type="ECO:0000256" key="7">
    <source>
        <dbReference type="ARBA" id="ARBA00023669"/>
    </source>
</evidence>
<feature type="compositionally biased region" description="Low complexity" evidence="10">
    <location>
        <begin position="559"/>
        <end position="568"/>
    </location>
</feature>
<dbReference type="EMBL" id="PQWO01000005">
    <property type="protein sequence ID" value="PZD73416.1"/>
    <property type="molecule type" value="Genomic_DNA"/>
</dbReference>
<dbReference type="CDD" id="cd00710">
    <property type="entry name" value="LbH_gamma_CA"/>
    <property type="match status" value="1"/>
</dbReference>
<feature type="compositionally biased region" description="Low complexity" evidence="10">
    <location>
        <begin position="422"/>
        <end position="438"/>
    </location>
</feature>
<keyword evidence="8" id="KW-1283">Bacterial microcompartment</keyword>
<protein>
    <recommendedName>
        <fullName evidence="6">Carboxysome assembly protein CcmM</fullName>
    </recommendedName>
    <alternativeName>
        <fullName evidence="9">Carbon dioxide concentrating mechanism protein CcmM</fullName>
    </alternativeName>
</protein>
<comment type="subcellular location">
    <subcellularLocation>
        <location evidence="4">Carboxysome</location>
    </subcellularLocation>
</comment>
<keyword evidence="1" id="KW-0602">Photosynthesis</keyword>
<feature type="compositionally biased region" description="Polar residues" evidence="10">
    <location>
        <begin position="10"/>
        <end position="21"/>
    </location>
</feature>
<keyword evidence="3" id="KW-0120">Carbon dioxide fixation</keyword>
<evidence type="ECO:0000256" key="6">
    <source>
        <dbReference type="ARBA" id="ARBA00023636"/>
    </source>
</evidence>
<organism evidence="12 13">
    <name type="scientific">Acaryochloris thomasi RCC1774</name>
    <dbReference type="NCBI Taxonomy" id="1764569"/>
    <lineage>
        <taxon>Bacteria</taxon>
        <taxon>Bacillati</taxon>
        <taxon>Cyanobacteriota</taxon>
        <taxon>Cyanophyceae</taxon>
        <taxon>Acaryochloridales</taxon>
        <taxon>Acaryochloridaceae</taxon>
        <taxon>Acaryochloris</taxon>
        <taxon>Acaryochloris thomasi</taxon>
    </lineage>
</organism>
<keyword evidence="2" id="KW-0677">Repeat</keyword>
<evidence type="ECO:0000256" key="4">
    <source>
        <dbReference type="ARBA" id="ARBA00023587"/>
    </source>
</evidence>
<sequence length="659" mass="70569">MVVRHPAAPSQRSANPNIDPTASIHASSPLVGDIRVSANVVIGPGASIQAGKGQSFHIGPSTNVQNGVVIQGLEQGQVQGKDQQSYSVWIGQNTSITHMALVHGPVSIGDSCFIGFRSTIFNARVGDGCIVMMHALIQDVEIPPGKFVPSGAVITTQEQADRLSDVQSADVEFASRIAGVNQAGSHPEEKAIRNESRQPSYQGGNQLSHSSSSDILSQVQQLLRQGYQVSTEFANARRFKANAWNTGGAIASNQASSVMSELESVLAEHQGEYVRLVGIDPQAKRRVLETVIQRPGEEVNVSSGSQSYSAAPVRPAAQPAFNKLKSTDVAGQVRQLLNQGYTIGTEHASPRRFKANAWHTCSPIKSQREADVLIGLDECVAEHPGEYIRLIGIDAQAKRRVAEIIIYRPVKGASPQAAKNNAAPISRSASGSSSAPAANDPYPSVDPDIATRVRQLLGQGYRIGTEHASPRRFRANAWNSCAPIESQRPAEVMAALEACAAEHPGEYIRLIGIDTQAKRRVEEQIIQRPGEQSSSHSAGNAGRNGYSSSSAKPGPPTYSQSSSMGSSSPRATTAIQSDVASKVRQLLAQGHKIGTEHADKRRFRANAWHSCAPIEAKQESAVMSALESCLNEHSGEYVRIVGIDTKAKRRVLESVIQRP</sequence>
<dbReference type="Proteomes" id="UP000248857">
    <property type="component" value="Unassembled WGS sequence"/>
</dbReference>
<name>A0A2W1JJK4_9CYAN</name>
<evidence type="ECO:0000256" key="8">
    <source>
        <dbReference type="ARBA" id="ARBA00024446"/>
    </source>
</evidence>
<keyword evidence="12" id="KW-0808">Transferase</keyword>
<feature type="domain" description="Ribulose bisphosphate carboxylase small subunit" evidence="11">
    <location>
        <begin position="437"/>
        <end position="529"/>
    </location>
</feature>
<dbReference type="RefSeq" id="WP_110986012.1">
    <property type="nucleotide sequence ID" value="NZ_CAWNWM010000005.1"/>
</dbReference>
<dbReference type="GO" id="GO:0016746">
    <property type="term" value="F:acyltransferase activity"/>
    <property type="evidence" value="ECO:0007669"/>
    <property type="project" value="UniProtKB-KW"/>
</dbReference>
<comment type="caution">
    <text evidence="12">The sequence shown here is derived from an EMBL/GenBank/DDBJ whole genome shotgun (WGS) entry which is preliminary data.</text>
</comment>
<accession>A0A2W1JJK4</accession>
<dbReference type="InterPro" id="IPR017156">
    <property type="entry name" value="CcmM"/>
</dbReference>
<keyword evidence="7" id="KW-1282">Carboxysome</keyword>
<reference evidence="12 13" key="1">
    <citation type="journal article" date="2018" name="Sci. Rep.">
        <title>A novel species of the marine cyanobacterium Acaryochloris with a unique pigment content and lifestyle.</title>
        <authorList>
            <person name="Partensky F."/>
            <person name="Six C."/>
            <person name="Ratin M."/>
            <person name="Garczarek L."/>
            <person name="Vaulot D."/>
            <person name="Probert I."/>
            <person name="Calteau A."/>
            <person name="Gourvil P."/>
            <person name="Marie D."/>
            <person name="Grebert T."/>
            <person name="Bouchier C."/>
            <person name="Le Panse S."/>
            <person name="Gachenot M."/>
            <person name="Rodriguez F."/>
            <person name="Garrido J.L."/>
        </authorList>
    </citation>
    <scope>NUCLEOTIDE SEQUENCE [LARGE SCALE GENOMIC DNA]</scope>
    <source>
        <strain evidence="12 13">RCC1774</strain>
    </source>
</reference>
<evidence type="ECO:0000256" key="9">
    <source>
        <dbReference type="ARBA" id="ARBA00030397"/>
    </source>
</evidence>
<dbReference type="GO" id="GO:0031470">
    <property type="term" value="C:carboxysome"/>
    <property type="evidence" value="ECO:0007669"/>
    <property type="project" value="UniProtKB-SubCell"/>
</dbReference>
<keyword evidence="13" id="KW-1185">Reference proteome</keyword>
<evidence type="ECO:0000313" key="12">
    <source>
        <dbReference type="EMBL" id="PZD73416.1"/>
    </source>
</evidence>
<evidence type="ECO:0000256" key="2">
    <source>
        <dbReference type="ARBA" id="ARBA00022737"/>
    </source>
</evidence>
<dbReference type="InterPro" id="IPR036385">
    <property type="entry name" value="RuBisCO_ssu_sf"/>
</dbReference>
<dbReference type="CDD" id="cd00307">
    <property type="entry name" value="RuBisCO_small_like"/>
    <property type="match status" value="4"/>
</dbReference>
<evidence type="ECO:0000256" key="5">
    <source>
        <dbReference type="ARBA" id="ARBA00023595"/>
    </source>
</evidence>
<dbReference type="AlphaFoldDB" id="A0A2W1JJK4"/>
<feature type="region of interest" description="Disordered" evidence="10">
    <location>
        <begin position="179"/>
        <end position="211"/>
    </location>
</feature>
<dbReference type="SUPFAM" id="SSF51161">
    <property type="entry name" value="Trimeric LpxA-like enzymes"/>
    <property type="match status" value="1"/>
</dbReference>
<dbReference type="InterPro" id="IPR011004">
    <property type="entry name" value="Trimer_LpxA-like_sf"/>
</dbReference>
<dbReference type="GO" id="GO:0015979">
    <property type="term" value="P:photosynthesis"/>
    <property type="evidence" value="ECO:0007669"/>
    <property type="project" value="UniProtKB-KW"/>
</dbReference>
<proteinExistence type="inferred from homology"/>
<dbReference type="PANTHER" id="PTHR43360:SF1">
    <property type="entry name" value="CARBOXYSOME ASSEMBLY PROTEIN CCMM"/>
    <property type="match status" value="1"/>
</dbReference>
<evidence type="ECO:0000313" key="13">
    <source>
        <dbReference type="Proteomes" id="UP000248857"/>
    </source>
</evidence>
<feature type="region of interest" description="Disordered" evidence="10">
    <location>
        <begin position="526"/>
        <end position="576"/>
    </location>
</feature>
<keyword evidence="12" id="KW-0012">Acyltransferase</keyword>
<dbReference type="InterPro" id="IPR052265">
    <property type="entry name" value="Gamma-CA"/>
</dbReference>
<evidence type="ECO:0000256" key="1">
    <source>
        <dbReference type="ARBA" id="ARBA00022531"/>
    </source>
</evidence>
<dbReference type="InterPro" id="IPR000894">
    <property type="entry name" value="RuBisCO_ssu_dom"/>
</dbReference>
<evidence type="ECO:0000259" key="11">
    <source>
        <dbReference type="SMART" id="SM00961"/>
    </source>
</evidence>
<dbReference type="PIRSF" id="PIRSF037250">
    <property type="entry name" value="CcmM"/>
    <property type="match status" value="1"/>
</dbReference>
<feature type="domain" description="Ribulose bisphosphate carboxylase small subunit" evidence="11">
    <location>
        <begin position="570"/>
        <end position="659"/>
    </location>
</feature>
<dbReference type="OrthoDB" id="9803036at2"/>
<feature type="domain" description="Ribulose bisphosphate carboxylase small subunit" evidence="11">
    <location>
        <begin position="200"/>
        <end position="295"/>
    </location>
</feature>
<feature type="region of interest" description="Disordered" evidence="10">
    <location>
        <begin position="1"/>
        <end position="21"/>
    </location>
</feature>
<dbReference type="Pfam" id="PF00101">
    <property type="entry name" value="RuBisCO_small"/>
    <property type="match status" value="4"/>
</dbReference>
<feature type="domain" description="Ribulose bisphosphate carboxylase small subunit" evidence="11">
    <location>
        <begin position="317"/>
        <end position="409"/>
    </location>
</feature>
<dbReference type="InterPro" id="IPR047223">
    <property type="entry name" value="CA_gamma_LbH"/>
</dbReference>